<dbReference type="KEGG" id="mlac:CP520_00800"/>
<keyword evidence="2" id="KW-1185">Reference proteome</keyword>
<dbReference type="PROSITE" id="PS51257">
    <property type="entry name" value="PROKAR_LIPOPROTEIN"/>
    <property type="match status" value="1"/>
</dbReference>
<evidence type="ECO:0000313" key="2">
    <source>
        <dbReference type="Proteomes" id="UP000232227"/>
    </source>
</evidence>
<proteinExistence type="predicted"/>
<protein>
    <submittedName>
        <fullName evidence="1">Uncharacterized protein</fullName>
    </submittedName>
</protein>
<name>A0A291IRD8_9MOLU</name>
<dbReference type="Proteomes" id="UP000232227">
    <property type="component" value="Chromosome"/>
</dbReference>
<dbReference type="EMBL" id="CP023668">
    <property type="protein sequence ID" value="ATG97298.1"/>
    <property type="molecule type" value="Genomic_DNA"/>
</dbReference>
<dbReference type="RefSeq" id="WP_096862586.1">
    <property type="nucleotide sequence ID" value="NZ_CP023668.1"/>
</dbReference>
<gene>
    <name evidence="1" type="ORF">CP520_00800</name>
</gene>
<dbReference type="InterPro" id="IPR054816">
    <property type="entry name" value="Lipoprotein_mollicutes-type_CS"/>
</dbReference>
<reference evidence="1 2" key="1">
    <citation type="submission" date="2017-09" db="EMBL/GenBank/DDBJ databases">
        <title>SPAdes assembly of the Mesoplasma lactucae genome.</title>
        <authorList>
            <person name="Knight T.F."/>
            <person name="Rubinstein R."/>
            <person name="Citino T."/>
        </authorList>
    </citation>
    <scope>NUCLEOTIDE SEQUENCE [LARGE SCALE GENOMIC DNA]</scope>
    <source>
        <strain evidence="1 2">831-C4</strain>
    </source>
</reference>
<sequence>MKKLLSILGAIVLTTTVSSAVVACATESESADAYVDVANKTASVKLDSKKAEKLKLIVKGNNDEKWAAGDSTKAVSTNIKDNAVTVTIGAIDHATGDVSITVQATKKIENNKTVKIQFQDKDSKDTKTLDLKLNDALPGTNKDFTIDQKSVTVAKDATATVNVTVGRNAPNFKVESKDKTKVTVTNDGGVITIIGVDVTDTPINVTVSADGYNTVNIAVTVEKGTMTFGSVTMKIRSAAGIIGAPAGATIEVKDGGDFAKAVIDENGMITVTAKAAGIAHFTVKATDYNDAVLTINVIKADAEDIPLSSSRIEVAANAGVQSITGLPTGTKIKAAPNKDVATAEIEGATLKITPIGKGTTWILVEAIGFYDTMINVTIT</sequence>
<dbReference type="AlphaFoldDB" id="A0A291IRD8"/>
<accession>A0A291IRD8</accession>
<organism evidence="1 2">
    <name type="scientific">Mesoplasma lactucae ATCC 49193</name>
    <dbReference type="NCBI Taxonomy" id="81460"/>
    <lineage>
        <taxon>Bacteria</taxon>
        <taxon>Bacillati</taxon>
        <taxon>Mycoplasmatota</taxon>
        <taxon>Mollicutes</taxon>
        <taxon>Entomoplasmatales</taxon>
        <taxon>Entomoplasmataceae</taxon>
        <taxon>Mesoplasma</taxon>
    </lineage>
</organism>
<dbReference type="NCBIfam" id="NF038029">
    <property type="entry name" value="LP_plasma"/>
    <property type="match status" value="1"/>
</dbReference>
<evidence type="ECO:0000313" key="1">
    <source>
        <dbReference type="EMBL" id="ATG97298.1"/>
    </source>
</evidence>